<keyword evidence="1" id="KW-1133">Transmembrane helix</keyword>
<keyword evidence="1" id="KW-0812">Transmembrane</keyword>
<sequence length="92" mass="10585">MDKKFEMTKHQKHRMKGKHRQDISQWWGAVINFRPFGMAAQFGAGIRFLIVTGFTMSIFTILLPIEHKLAMAGLQRPSDGIMFISRQGICMD</sequence>
<feature type="transmembrane region" description="Helical" evidence="1">
    <location>
        <begin position="44"/>
        <end position="65"/>
    </location>
</feature>
<name>A0A2S0RF16_9FLAO</name>
<dbReference type="KEGG" id="fmg:HYN48_06910"/>
<evidence type="ECO:0000256" key="1">
    <source>
        <dbReference type="SAM" id="Phobius"/>
    </source>
</evidence>
<gene>
    <name evidence="2" type="ORF">HYN48_06910</name>
</gene>
<reference evidence="2 3" key="1">
    <citation type="submission" date="2018-04" db="EMBL/GenBank/DDBJ databases">
        <title>Genome sequencing of Flavobacterium sp. HYN0048.</title>
        <authorList>
            <person name="Yi H."/>
            <person name="Baek C."/>
        </authorList>
    </citation>
    <scope>NUCLEOTIDE SEQUENCE [LARGE SCALE GENOMIC DNA]</scope>
    <source>
        <strain evidence="2 3">HYN0048</strain>
    </source>
</reference>
<keyword evidence="1" id="KW-0472">Membrane</keyword>
<dbReference type="EMBL" id="CP028811">
    <property type="protein sequence ID" value="AWA29828.1"/>
    <property type="molecule type" value="Genomic_DNA"/>
</dbReference>
<dbReference type="AlphaFoldDB" id="A0A2S0RF16"/>
<protein>
    <submittedName>
        <fullName evidence="2">Uncharacterized protein</fullName>
    </submittedName>
</protein>
<evidence type="ECO:0000313" key="3">
    <source>
        <dbReference type="Proteomes" id="UP000244193"/>
    </source>
</evidence>
<proteinExistence type="predicted"/>
<keyword evidence="3" id="KW-1185">Reference proteome</keyword>
<dbReference type="Proteomes" id="UP000244193">
    <property type="component" value="Chromosome"/>
</dbReference>
<evidence type="ECO:0000313" key="2">
    <source>
        <dbReference type="EMBL" id="AWA29828.1"/>
    </source>
</evidence>
<organism evidence="2 3">
    <name type="scientific">Flavobacterium magnum</name>
    <dbReference type="NCBI Taxonomy" id="2162713"/>
    <lineage>
        <taxon>Bacteria</taxon>
        <taxon>Pseudomonadati</taxon>
        <taxon>Bacteroidota</taxon>
        <taxon>Flavobacteriia</taxon>
        <taxon>Flavobacteriales</taxon>
        <taxon>Flavobacteriaceae</taxon>
        <taxon>Flavobacterium</taxon>
    </lineage>
</organism>
<accession>A0A2S0RF16</accession>